<dbReference type="InterPro" id="IPR007459">
    <property type="entry name" value="DNA_pol3_chi"/>
</dbReference>
<dbReference type="KEGG" id="fes:HER31_18435"/>
<gene>
    <name evidence="1" type="ORF">HER31_18435</name>
</gene>
<dbReference type="GO" id="GO:0032298">
    <property type="term" value="P:positive regulation of DNA-templated DNA replication initiation"/>
    <property type="evidence" value="ECO:0007669"/>
    <property type="project" value="TreeGrafter"/>
</dbReference>
<dbReference type="Pfam" id="PF04364">
    <property type="entry name" value="DNA_pol3_chi"/>
    <property type="match status" value="1"/>
</dbReference>
<sequence>MPKALFYVMTAANDAEQLACELAARSYSKGQGMVIYCADRSQAERVDELLWQFDAERFIPHNLAGEGPQAGAPVVIHWQDSDHNRLENRPQLLNLAPELPNFAVQFGQIIDFVPADDQAKAQARRRFAAARQMGLATSTHDLASQPF</sequence>
<proteinExistence type="predicted"/>
<dbReference type="PANTHER" id="PTHR38767">
    <property type="entry name" value="DNA POLYMERASE III SUBUNIT CHI"/>
    <property type="match status" value="1"/>
</dbReference>
<accession>A0A6H1UHZ0</accession>
<dbReference type="GO" id="GO:0003887">
    <property type="term" value="F:DNA-directed DNA polymerase activity"/>
    <property type="evidence" value="ECO:0007669"/>
    <property type="project" value="InterPro"/>
</dbReference>
<name>A0A6H1UHZ0_9GAMM</name>
<reference evidence="1 2" key="1">
    <citation type="submission" date="2020-04" db="EMBL/GenBank/DDBJ databases">
        <title>Ferrimonas sp. S7 isolated from sea water.</title>
        <authorList>
            <person name="Bae S.S."/>
            <person name="Baek K."/>
        </authorList>
    </citation>
    <scope>NUCLEOTIDE SEQUENCE [LARGE SCALE GENOMIC DNA]</scope>
    <source>
        <strain evidence="1 2">S7</strain>
    </source>
</reference>
<dbReference type="Proteomes" id="UP000501602">
    <property type="component" value="Chromosome"/>
</dbReference>
<organism evidence="1 2">
    <name type="scientific">Ferrimonas lipolytica</name>
    <dbReference type="NCBI Taxonomy" id="2724191"/>
    <lineage>
        <taxon>Bacteria</taxon>
        <taxon>Pseudomonadati</taxon>
        <taxon>Pseudomonadota</taxon>
        <taxon>Gammaproteobacteria</taxon>
        <taxon>Alteromonadales</taxon>
        <taxon>Ferrimonadaceae</taxon>
        <taxon>Ferrimonas</taxon>
    </lineage>
</organism>
<evidence type="ECO:0000313" key="2">
    <source>
        <dbReference type="Proteomes" id="UP000501602"/>
    </source>
</evidence>
<dbReference type="GO" id="GO:0003677">
    <property type="term" value="F:DNA binding"/>
    <property type="evidence" value="ECO:0007669"/>
    <property type="project" value="InterPro"/>
</dbReference>
<dbReference type="PANTHER" id="PTHR38767:SF1">
    <property type="entry name" value="DNA POLYMERASE III SUBUNIT CHI"/>
    <property type="match status" value="1"/>
</dbReference>
<dbReference type="InterPro" id="IPR036768">
    <property type="entry name" value="PolIII_chi_sf"/>
</dbReference>
<protein>
    <submittedName>
        <fullName evidence="1">DNA polymerase III subunit chi</fullName>
    </submittedName>
</protein>
<dbReference type="EMBL" id="CP051180">
    <property type="protein sequence ID" value="QIZ78701.1"/>
    <property type="molecule type" value="Genomic_DNA"/>
</dbReference>
<dbReference type="RefSeq" id="WP_168662917.1">
    <property type="nucleotide sequence ID" value="NZ_CP051180.1"/>
</dbReference>
<keyword evidence="2" id="KW-1185">Reference proteome</keyword>
<dbReference type="AlphaFoldDB" id="A0A6H1UHZ0"/>
<evidence type="ECO:0000313" key="1">
    <source>
        <dbReference type="EMBL" id="QIZ78701.1"/>
    </source>
</evidence>
<dbReference type="Gene3D" id="3.40.50.10110">
    <property type="entry name" value="DNA polymerase III subunit chi"/>
    <property type="match status" value="1"/>
</dbReference>
<dbReference type="GO" id="GO:0006260">
    <property type="term" value="P:DNA replication"/>
    <property type="evidence" value="ECO:0007669"/>
    <property type="project" value="InterPro"/>
</dbReference>
<dbReference type="SUPFAM" id="SSF102400">
    <property type="entry name" value="DNA polymerase III chi subunit"/>
    <property type="match status" value="1"/>
</dbReference>